<gene>
    <name evidence="1" type="ORF">HPB49_021682</name>
</gene>
<organism evidence="1 2">
    <name type="scientific">Dermacentor silvarum</name>
    <name type="common">Tick</name>
    <dbReference type="NCBI Taxonomy" id="543639"/>
    <lineage>
        <taxon>Eukaryota</taxon>
        <taxon>Metazoa</taxon>
        <taxon>Ecdysozoa</taxon>
        <taxon>Arthropoda</taxon>
        <taxon>Chelicerata</taxon>
        <taxon>Arachnida</taxon>
        <taxon>Acari</taxon>
        <taxon>Parasitiformes</taxon>
        <taxon>Ixodida</taxon>
        <taxon>Ixodoidea</taxon>
        <taxon>Ixodidae</taxon>
        <taxon>Rhipicephalinae</taxon>
        <taxon>Dermacentor</taxon>
    </lineage>
</organism>
<dbReference type="EMBL" id="CM023474">
    <property type="protein sequence ID" value="KAH7950271.1"/>
    <property type="molecule type" value="Genomic_DNA"/>
</dbReference>
<evidence type="ECO:0000313" key="1">
    <source>
        <dbReference type="EMBL" id="KAH7950271.1"/>
    </source>
</evidence>
<name>A0ACB8CT03_DERSI</name>
<dbReference type="Proteomes" id="UP000821865">
    <property type="component" value="Chromosome 5"/>
</dbReference>
<evidence type="ECO:0000313" key="2">
    <source>
        <dbReference type="Proteomes" id="UP000821865"/>
    </source>
</evidence>
<proteinExistence type="predicted"/>
<accession>A0ACB8CT03</accession>
<keyword evidence="2" id="KW-1185">Reference proteome</keyword>
<sequence length="608" mass="69596">MQVDVLNVDVNNNSKNSLTWGPAMIIYTDPRFRNPNKIAALFYRVKYTLRKEVDGARRRLNETLPSQDKTSRCCQNLHGRPRAWRLVARPVHLSPAFAVAVPLLLYIYRPQSVLGGVQMKPSKGSSVRTAASTDGQRAAEAPRVEEADGRRAHDSDWPYAASPLVAIIVLIAVVLYLLLHRDKSVCYPDIREETCYHGNEGAYRLYGTKTDYQVLVKMYQLDKQREYILPGCTARGLFLFNRHTTRYPDREDIVKMEEAMPRLRRAILDSANNSRVHLCKKDIQALSNWTMKLKPDDDNHVTESGREISAAQAKRFLTRFPQLFDKFNASDYVVGFTSRVRTRQTAEAFLKSLLARQEYLEVEKNFLDPQDDILQFHKECNKLMKKKEGTPPAVEAYEKGPYMKRLLDRLTWRMGINVTQGDLKMLLRACMFEYSIYDQSPWCSVFTEDDLKAVEFKEDLDDYYKDGYGLERNYAQACPVIQELVDRLELMANDSSHPNKVLYFSHAGGFKKVVARLGLNRDANPLKADGLCTQANRQWRSSLLCPFNGNVAFVLYNCTGDQHKVVTFLNEQPVILPGCPGHHCPLATFMDNYKKYATSCNMTQICSV</sequence>
<reference evidence="1" key="1">
    <citation type="submission" date="2020-05" db="EMBL/GenBank/DDBJ databases">
        <title>Large-scale comparative analyses of tick genomes elucidate their genetic diversity and vector capacities.</title>
        <authorList>
            <person name="Jia N."/>
            <person name="Wang J."/>
            <person name="Shi W."/>
            <person name="Du L."/>
            <person name="Sun Y."/>
            <person name="Zhan W."/>
            <person name="Jiang J."/>
            <person name="Wang Q."/>
            <person name="Zhang B."/>
            <person name="Ji P."/>
            <person name="Sakyi L.B."/>
            <person name="Cui X."/>
            <person name="Yuan T."/>
            <person name="Jiang B."/>
            <person name="Yang W."/>
            <person name="Lam T.T.-Y."/>
            <person name="Chang Q."/>
            <person name="Ding S."/>
            <person name="Wang X."/>
            <person name="Zhu J."/>
            <person name="Ruan X."/>
            <person name="Zhao L."/>
            <person name="Wei J."/>
            <person name="Que T."/>
            <person name="Du C."/>
            <person name="Cheng J."/>
            <person name="Dai P."/>
            <person name="Han X."/>
            <person name="Huang E."/>
            <person name="Gao Y."/>
            <person name="Liu J."/>
            <person name="Shao H."/>
            <person name="Ye R."/>
            <person name="Li L."/>
            <person name="Wei W."/>
            <person name="Wang X."/>
            <person name="Wang C."/>
            <person name="Yang T."/>
            <person name="Huo Q."/>
            <person name="Li W."/>
            <person name="Guo W."/>
            <person name="Chen H."/>
            <person name="Zhou L."/>
            <person name="Ni X."/>
            <person name="Tian J."/>
            <person name="Zhou Y."/>
            <person name="Sheng Y."/>
            <person name="Liu T."/>
            <person name="Pan Y."/>
            <person name="Xia L."/>
            <person name="Li J."/>
            <person name="Zhao F."/>
            <person name="Cao W."/>
        </authorList>
    </citation>
    <scope>NUCLEOTIDE SEQUENCE</scope>
    <source>
        <strain evidence="1">Dsil-2018</strain>
    </source>
</reference>
<protein>
    <submittedName>
        <fullName evidence="1">Uncharacterized protein</fullName>
    </submittedName>
</protein>
<comment type="caution">
    <text evidence="1">The sequence shown here is derived from an EMBL/GenBank/DDBJ whole genome shotgun (WGS) entry which is preliminary data.</text>
</comment>